<accession>A0ABS0EFW4</accession>
<protein>
    <submittedName>
        <fullName evidence="2">Sensor of ECF-type sigma factor</fullName>
    </submittedName>
</protein>
<proteinExistence type="predicted"/>
<keyword evidence="1" id="KW-0732">Signal</keyword>
<reference evidence="2 3" key="1">
    <citation type="submission" date="2020-11" db="EMBL/GenBank/DDBJ databases">
        <title>Winogradskyella marina sp. nov., isolated from marine sediment.</title>
        <authorList>
            <person name="Bo J."/>
            <person name="Wang S."/>
            <person name="Song X."/>
            <person name="Du Z."/>
        </authorList>
    </citation>
    <scope>NUCLEOTIDE SEQUENCE [LARGE SCALE GENOMIC DNA]</scope>
    <source>
        <strain evidence="2 3">F6397</strain>
    </source>
</reference>
<comment type="caution">
    <text evidence="2">The sequence shown here is derived from an EMBL/GenBank/DDBJ whole genome shotgun (WGS) entry which is preliminary data.</text>
</comment>
<dbReference type="EMBL" id="JADOET010000003">
    <property type="protein sequence ID" value="MBF8149344.1"/>
    <property type="molecule type" value="Genomic_DNA"/>
</dbReference>
<dbReference type="Proteomes" id="UP000611215">
    <property type="component" value="Unassembled WGS sequence"/>
</dbReference>
<name>A0ABS0EFW4_9FLAO</name>
<feature type="signal peptide" evidence="1">
    <location>
        <begin position="1"/>
        <end position="20"/>
    </location>
</feature>
<evidence type="ECO:0000313" key="3">
    <source>
        <dbReference type="Proteomes" id="UP000611215"/>
    </source>
</evidence>
<evidence type="ECO:0000256" key="1">
    <source>
        <dbReference type="SAM" id="SignalP"/>
    </source>
</evidence>
<keyword evidence="3" id="KW-1185">Reference proteome</keyword>
<feature type="chain" id="PRO_5046265764" evidence="1">
    <location>
        <begin position="21"/>
        <end position="148"/>
    </location>
</feature>
<sequence>MSKTLQLILLALFVSANAFAQRIDKNKIKALKIAHITEQMNLTEAEAQKFWPIYNANEDAEDKLKEQSTIRRKSINPDELSESEAKSLLLNMEKIEKQKVELHSKMLSELLDVLPAKKIIKLYQAERSFKQKLFEEYKKRHGGSKRNR</sequence>
<evidence type="ECO:0000313" key="2">
    <source>
        <dbReference type="EMBL" id="MBF8149344.1"/>
    </source>
</evidence>
<gene>
    <name evidence="2" type="ORF">ITJ86_05515</name>
</gene>
<organism evidence="2 3">
    <name type="scientific">Winogradskyella marina</name>
    <dbReference type="NCBI Taxonomy" id="2785530"/>
    <lineage>
        <taxon>Bacteria</taxon>
        <taxon>Pseudomonadati</taxon>
        <taxon>Bacteroidota</taxon>
        <taxon>Flavobacteriia</taxon>
        <taxon>Flavobacteriales</taxon>
        <taxon>Flavobacteriaceae</taxon>
        <taxon>Winogradskyella</taxon>
    </lineage>
</organism>